<dbReference type="PANTHER" id="PTHR43415">
    <property type="entry name" value="SPERMIDINE N(1)-ACETYLTRANSFERASE"/>
    <property type="match status" value="1"/>
</dbReference>
<evidence type="ECO:0000313" key="3">
    <source>
        <dbReference type="Proteomes" id="UP000183253"/>
    </source>
</evidence>
<dbReference type="EMBL" id="FNRI01000002">
    <property type="protein sequence ID" value="SEA20161.1"/>
    <property type="molecule type" value="Genomic_DNA"/>
</dbReference>
<dbReference type="PANTHER" id="PTHR43415:SF3">
    <property type="entry name" value="GNAT-FAMILY ACETYLTRANSFERASE"/>
    <property type="match status" value="1"/>
</dbReference>
<protein>
    <submittedName>
        <fullName evidence="2">Diamine N-acetyltransferase</fullName>
    </submittedName>
</protein>
<dbReference type="Proteomes" id="UP000183253">
    <property type="component" value="Unassembled WGS sequence"/>
</dbReference>
<dbReference type="Gene3D" id="3.40.630.30">
    <property type="match status" value="1"/>
</dbReference>
<keyword evidence="2" id="KW-0808">Transferase</keyword>
<dbReference type="AlphaFoldDB" id="A0A1H3Z9X2"/>
<evidence type="ECO:0000313" key="2">
    <source>
        <dbReference type="EMBL" id="SEA20161.1"/>
    </source>
</evidence>
<sequence>MNIEGRTIRLRAVEPEDADLMYVWENDCDIWSVSGTTEPFSHYQMRRFVERHQDTIGVLCDGQLRLIVETLLSARPVGAIDLFEYDPIHRRAGVGILIYEQSDRGRGYASDALETLCRYTHDTLRVHQLWCNVGADNEASLRLFRSAGFTQIGVKRDWIWRPHGYNDEIMLQKILDF</sequence>
<accession>A0A1H3Z9X2</accession>
<dbReference type="SUPFAM" id="SSF55729">
    <property type="entry name" value="Acyl-CoA N-acyltransferases (Nat)"/>
    <property type="match status" value="1"/>
</dbReference>
<reference evidence="2 3" key="1">
    <citation type="submission" date="2016-10" db="EMBL/GenBank/DDBJ databases">
        <authorList>
            <person name="de Groot N.N."/>
        </authorList>
    </citation>
    <scope>NUCLEOTIDE SEQUENCE [LARGE SCALE GENOMIC DNA]</scope>
    <source>
        <strain evidence="2 3">DSM 25383</strain>
    </source>
</reference>
<dbReference type="Pfam" id="PF13302">
    <property type="entry name" value="Acetyltransf_3"/>
    <property type="match status" value="1"/>
</dbReference>
<feature type="domain" description="N-acetyltransferase" evidence="1">
    <location>
        <begin position="8"/>
        <end position="172"/>
    </location>
</feature>
<dbReference type="STRING" id="1033731.SAMN05444145_102128"/>
<dbReference type="PROSITE" id="PS51186">
    <property type="entry name" value="GNAT"/>
    <property type="match status" value="1"/>
</dbReference>
<dbReference type="OrthoDB" id="893030at2"/>
<organism evidence="2 3">
    <name type="scientific">Alistipes timonensis JC136</name>
    <dbReference type="NCBI Taxonomy" id="1033731"/>
    <lineage>
        <taxon>Bacteria</taxon>
        <taxon>Pseudomonadati</taxon>
        <taxon>Bacteroidota</taxon>
        <taxon>Bacteroidia</taxon>
        <taxon>Bacteroidales</taxon>
        <taxon>Rikenellaceae</taxon>
        <taxon>Alistipes</taxon>
    </lineage>
</organism>
<dbReference type="RefSeq" id="WP_010264052.1">
    <property type="nucleotide sequence ID" value="NZ_CAEG01000012.1"/>
</dbReference>
<keyword evidence="3" id="KW-1185">Reference proteome</keyword>
<gene>
    <name evidence="2" type="ORF">SAMN05444145_102128</name>
</gene>
<dbReference type="InterPro" id="IPR000182">
    <property type="entry name" value="GNAT_dom"/>
</dbReference>
<proteinExistence type="predicted"/>
<name>A0A1H3Z9X2_9BACT</name>
<dbReference type="InterPro" id="IPR016181">
    <property type="entry name" value="Acyl_CoA_acyltransferase"/>
</dbReference>
<dbReference type="GO" id="GO:0016747">
    <property type="term" value="F:acyltransferase activity, transferring groups other than amino-acyl groups"/>
    <property type="evidence" value="ECO:0007669"/>
    <property type="project" value="InterPro"/>
</dbReference>
<evidence type="ECO:0000259" key="1">
    <source>
        <dbReference type="PROSITE" id="PS51186"/>
    </source>
</evidence>